<keyword evidence="4 14" id="KW-0945">Host-virus interaction</keyword>
<evidence type="ECO:0000256" key="7">
    <source>
        <dbReference type="ARBA" id="ARBA00022884"/>
    </source>
</evidence>
<dbReference type="Pfam" id="PF02438">
    <property type="entry name" value="Adeno_100"/>
    <property type="match status" value="1"/>
</dbReference>
<dbReference type="InterPro" id="IPR003381">
    <property type="entry name" value="L4"/>
</dbReference>
<feature type="compositionally biased region" description="Basic and acidic residues" evidence="15">
    <location>
        <begin position="645"/>
        <end position="656"/>
    </location>
</feature>
<comment type="induction">
    <text evidence="14">Expressed in the late phase of the viral replicative cycle.</text>
</comment>
<evidence type="ECO:0000256" key="8">
    <source>
        <dbReference type="ARBA" id="ARBA00022921"/>
    </source>
</evidence>
<keyword evidence="17" id="KW-1185">Reference proteome</keyword>
<evidence type="ECO:0000256" key="15">
    <source>
        <dbReference type="SAM" id="MobiDB-lite"/>
    </source>
</evidence>
<dbReference type="GO" id="GO:0003723">
    <property type="term" value="F:RNA binding"/>
    <property type="evidence" value="ECO:0007669"/>
    <property type="project" value="UniProtKB-UniRule"/>
</dbReference>
<comment type="similarity">
    <text evidence="14">Belongs to the adenoviridae shutoff protein family.</text>
</comment>
<name>A0A0K0MGG6_9ADEN</name>
<reference evidence="16 17" key="1">
    <citation type="journal article" date="2015" name="Virology">
        <title>Characterization of a novel adenovirus isolated from a skunk.</title>
        <authorList>
            <person name="Kozak R.A."/>
            <person name="Ackford J.G."/>
            <person name="Slaine P."/>
            <person name="Li A."/>
            <person name="Carman S."/>
            <person name="Campbell D."/>
            <person name="Welch M.K."/>
            <person name="Kropinski A.M."/>
            <person name="Nagy E."/>
        </authorList>
    </citation>
    <scope>NUCLEOTIDE SEQUENCE [LARGE SCALE GENOMIC DNA]</scope>
    <source>
        <strain evidence="16">SkAdV-PB1</strain>
    </source>
</reference>
<feature type="modified residue" description="Phosphotyrosine; by host" evidence="14">
    <location>
        <position position="312"/>
    </location>
</feature>
<dbReference type="Proteomes" id="UP000162613">
    <property type="component" value="Segment"/>
</dbReference>
<comment type="subunit">
    <text evidence="14">Monomer. Interacts with hexon protein; this interaction allows chaperoning and trimerization of hexon proteins. Interacts (via N-terminus) with host initiation factor EIF4G (via C-terminus). Interacts (via RRM domain) with viral mRNAs that contain the tripartite leader; this interaction allows ribosome shunting and expression of viral late mRNAs.</text>
</comment>
<evidence type="ECO:0000256" key="4">
    <source>
        <dbReference type="ARBA" id="ARBA00022581"/>
    </source>
</evidence>
<evidence type="ECO:0000256" key="11">
    <source>
        <dbReference type="ARBA" id="ARBA00023200"/>
    </source>
</evidence>
<feature type="compositionally biased region" description="Basic residues" evidence="15">
    <location>
        <begin position="665"/>
        <end position="689"/>
    </location>
</feature>
<evidence type="ECO:0000256" key="6">
    <source>
        <dbReference type="ARBA" id="ARBA00022809"/>
    </source>
</evidence>
<evidence type="ECO:0000256" key="14">
    <source>
        <dbReference type="HAMAP-Rule" id="MF_04060"/>
    </source>
</evidence>
<keyword evidence="5 14" id="KW-1155">Translational shunt</keyword>
<protein>
    <recommendedName>
        <fullName evidence="14">Shutoff protein</fullName>
    </recommendedName>
    <alternativeName>
        <fullName evidence="14">100 kDa protein</fullName>
        <shortName evidence="14">p100K</shortName>
    </alternativeName>
    <alternativeName>
        <fullName evidence="14">100K-chaperone protein</fullName>
    </alternativeName>
    <alternativeName>
        <fullName evidence="14">L4-100K</fullName>
    </alternativeName>
    <alternativeName>
        <fullName evidence="14">Shutoff protein 100K</fullName>
    </alternativeName>
</protein>
<dbReference type="KEGG" id="vg:25396035"/>
<dbReference type="RefSeq" id="YP_009162600.1">
    <property type="nucleotide sequence ID" value="NC_027708.1"/>
</dbReference>
<dbReference type="GO" id="GO:0039606">
    <property type="term" value="P:symbiont-mediated suppression of host translation initiation"/>
    <property type="evidence" value="ECO:0007669"/>
    <property type="project" value="UniProtKB-KW"/>
</dbReference>
<keyword evidence="7 14" id="KW-0694">RNA-binding</keyword>
<dbReference type="SMR" id="A0A0K0MGG6"/>
<dbReference type="OrthoDB" id="2556at10239"/>
<keyword evidence="2 14" id="KW-0488">Methylation</keyword>
<comment type="subcellular location">
    <subcellularLocation>
        <location evidence="14">Host cytoplasm</location>
    </subcellularLocation>
</comment>
<feature type="modified residue" description="Phosphotyrosine; by host" evidence="14">
    <location>
        <position position="630"/>
    </location>
</feature>
<comment type="PTM">
    <text evidence="14">Might be cleaved by the viral protease.</text>
</comment>
<accession>A0A0K0MGG6</accession>
<comment type="PTM">
    <text evidence="14">Methylated. Asymmetric dimethylation by host PRMT1 of the Arg/Gly-rich region may regulate shutoff protein binding to hexon and promote the capsid assembly in the nucleus.</text>
</comment>
<keyword evidence="9 14" id="KW-1190">Host gene expression shutoff by virus</keyword>
<evidence type="ECO:0000256" key="5">
    <source>
        <dbReference type="ARBA" id="ARBA00022586"/>
    </source>
</evidence>
<keyword evidence="10 14" id="KW-0143">Chaperone</keyword>
<dbReference type="GO" id="GO:0030430">
    <property type="term" value="C:host cell cytoplasm"/>
    <property type="evidence" value="ECO:0007669"/>
    <property type="project" value="UniProtKB-SubCell"/>
</dbReference>
<gene>
    <name evidence="16" type="primary">18</name>
    <name evidence="14" type="synonym">L4</name>
</gene>
<evidence type="ECO:0000256" key="2">
    <source>
        <dbReference type="ARBA" id="ARBA00022481"/>
    </source>
</evidence>
<evidence type="ECO:0000256" key="9">
    <source>
        <dbReference type="ARBA" id="ARBA00022995"/>
    </source>
</evidence>
<comment type="PTM">
    <text evidence="14">Phosphorylated. Tyrosine phosphorylation enhances preferential binding to tripartite leader mRNAs and allows ribosome shunting.</text>
</comment>
<dbReference type="GO" id="GO:0019060">
    <property type="term" value="P:intracellular transport of viral protein in host cell"/>
    <property type="evidence" value="ECO:0007669"/>
    <property type="project" value="UniProtKB-UniRule"/>
</dbReference>
<feature type="region of interest" description="Disordered" evidence="15">
    <location>
        <begin position="1"/>
        <end position="46"/>
    </location>
</feature>
<evidence type="ECO:0000256" key="1">
    <source>
        <dbReference type="ARBA" id="ARBA00022448"/>
    </source>
</evidence>
<evidence type="ECO:0000256" key="10">
    <source>
        <dbReference type="ARBA" id="ARBA00023186"/>
    </source>
</evidence>
<evidence type="ECO:0000313" key="16">
    <source>
        <dbReference type="EMBL" id="AKC34854.1"/>
    </source>
</evidence>
<dbReference type="EMBL" id="KP238322">
    <property type="protein sequence ID" value="AKC34854.1"/>
    <property type="molecule type" value="Genomic_DNA"/>
</dbReference>
<sequence length="697" mass="78484">MEEPVSGVGEDTQEEAESTLLTPPNSPELQSISLSDSPSEDLDSDSDHYLSEDVLYKHLHRQSQILLDSIQNLLTVPTTISELSAAYEKNLFSPATPLKKDKNGTCEADPKLNFYPTFIVPETLATYHIFFMNQKVPLSCRANRPRADQILALQEGDCLPDYETMDTVSKVFEGLGAEETAENALENDNSVLVELKNDNPRLAVSKRTLAVTHFAYPAIHLPPKVITTMMDTLLVKRAQPSGDISEIDSEGGEQAVSEEELQKWLKTADPEVLENQRKTVMGAVMIISVMECMQRFFTSPEMVKKIGECLHYTFNHGYIALASKISNVQLTNIVSYMGMLHENRLGQNVLHNTMQGESKRDYMRDTIFLMLVHAWQTAMGIWQQCLETENLKELVKLLQKIKKPLYTETSQRFMVKQLADVVFPEKLLQALHKGLPDIVSQSMMENFRSFILERSGILPAMTSMLPTDFIPICYKECPPTLWPYTYLMQLANYFMYHTDVCFEVQGEGLLEHYCRCNLCTPHRCLATNTPLLNETQLIGTFDIRGPGGKDGAEASSGLTLTAGMWASAFLRKFESADYHAHRIKFYENQLKPPAVEPTACVITQTKILTQLHDIKKAREEFLLKKGQGVYLDPQTGEPLNSSDPSVEHNELPRPEGRTGIPQPRRSLRHRGGGIPRKPPRAAHHRKQGHSKPCEASS</sequence>
<dbReference type="GO" id="GO:0039657">
    <property type="term" value="P:symbiont-mediated suppression of host gene expression"/>
    <property type="evidence" value="ECO:0007669"/>
    <property type="project" value="UniProtKB-UniRule"/>
</dbReference>
<dbReference type="GO" id="GO:0039704">
    <property type="term" value="P:viral translational shunt"/>
    <property type="evidence" value="ECO:0007669"/>
    <property type="project" value="UniProtKB-UniRule"/>
</dbReference>
<comment type="miscellaneous">
    <text evidence="14">All late proteins expressed from the major late promoter are produced by alternative splicing and alternative polyadenylation of the same gene giving rise to non-overlapping ORFs. A leader sequence is present in the N-terminus of all these mRNAs and is recognized by the viral shutoff protein to provide expression although conventional translation via ribosome scanning from the cap has been shut off in the host cell.</text>
</comment>
<proteinExistence type="evidence at transcript level"/>
<keyword evidence="12 14" id="KW-1262">Eukaryotic host gene expression shutoff by virus</keyword>
<feature type="region of interest" description="Disordered" evidence="15">
    <location>
        <begin position="630"/>
        <end position="697"/>
    </location>
</feature>
<dbReference type="GO" id="GO:0043657">
    <property type="term" value="C:host cell"/>
    <property type="evidence" value="ECO:0007669"/>
    <property type="project" value="GOC"/>
</dbReference>
<keyword evidence="8 14" id="KW-0426">Late protein</keyword>
<comment type="function">
    <text evidence="14">Protein that inhibits host translation while promoting late viral translation by ribosome shunting. Blocks host cap-dependent translation by binding to eIF4G, displacing MKNK1 from cap initiation complexes and preventing EIF4E phosphorylation. Binds to the tripartite leader sequence of viral late mRNAs and recruits host eIF4G, PABPC1/poly-A binding protein and 40S ribosomes subunits on viral mRNAs, allowing ribosome shunting and efficient translation of late viral mRNAs even though conventional translation via ribosome scanning from the cap has been shut off in the host cell. During assembly, acts as a chaperone protein that helps hexon proteins assembly into trimers.</text>
</comment>
<keyword evidence="13 14" id="KW-1075">Inhibition of eukaryotic host translation factors by virus</keyword>
<organism evidence="16 17">
    <name type="scientific">Skunk adenovirus 1</name>
    <dbReference type="NCBI Taxonomy" id="2698728"/>
    <lineage>
        <taxon>Viruses</taxon>
        <taxon>Varidnaviria</taxon>
        <taxon>Bamfordvirae</taxon>
        <taxon>Preplasmiviricota</taxon>
        <taxon>Polisuviricotina</taxon>
        <taxon>Pharingeaviricetes</taxon>
        <taxon>Rowavirales</taxon>
        <taxon>Adenoviridae</taxon>
        <taxon>Mastadenovirus</taxon>
        <taxon>Mastadenovirus trianonense</taxon>
        <taxon>Skunk mastadenovirus A</taxon>
    </lineage>
</organism>
<keyword evidence="3 14" id="KW-0597">Phosphoprotein</keyword>
<comment type="caution">
    <text evidence="14">Lacks conserved residue(s) required for the propagation of feature annotation.</text>
</comment>
<evidence type="ECO:0000256" key="3">
    <source>
        <dbReference type="ARBA" id="ARBA00022553"/>
    </source>
</evidence>
<evidence type="ECO:0000256" key="12">
    <source>
        <dbReference type="ARBA" id="ARBA00023247"/>
    </source>
</evidence>
<keyword evidence="1 14" id="KW-0813">Transport</keyword>
<evidence type="ECO:0000313" key="17">
    <source>
        <dbReference type="Proteomes" id="UP000162613"/>
    </source>
</evidence>
<evidence type="ECO:0000256" key="13">
    <source>
        <dbReference type="ARBA" id="ARBA00023325"/>
    </source>
</evidence>
<keyword evidence="6 14" id="KW-1193">Eukaryotic host translation shutoff by virus</keyword>
<keyword evidence="11 14" id="KW-1035">Host cytoplasm</keyword>
<dbReference type="HAMAP" id="MF_04060">
    <property type="entry name" value="ADV_SHUT"/>
    <property type="match status" value="1"/>
</dbReference>
<dbReference type="GeneID" id="25396035"/>